<dbReference type="GO" id="GO:0010150">
    <property type="term" value="P:leaf senescence"/>
    <property type="evidence" value="ECO:0007669"/>
    <property type="project" value="InterPro"/>
</dbReference>
<dbReference type="PANTHER" id="PTHR35322">
    <property type="entry name" value="PROTEIN CPR-5"/>
    <property type="match status" value="1"/>
</dbReference>
<feature type="transmembrane region" description="Helical" evidence="2">
    <location>
        <begin position="272"/>
        <end position="291"/>
    </location>
</feature>
<feature type="transmembrane region" description="Helical" evidence="2">
    <location>
        <begin position="244"/>
        <end position="266"/>
    </location>
</feature>
<feature type="transmembrane region" description="Helical" evidence="2">
    <location>
        <begin position="213"/>
        <end position="232"/>
    </location>
</feature>
<evidence type="ECO:0000313" key="3">
    <source>
        <dbReference type="EMBL" id="CAA7060703.1"/>
    </source>
</evidence>
<dbReference type="EMBL" id="CACVBM020001829">
    <property type="protein sequence ID" value="CAA7060703.1"/>
    <property type="molecule type" value="Genomic_DNA"/>
</dbReference>
<sequence>MDGGLLLSPSPEPQHPTTDPALENRKLKAKKKEILNNDEASTSSSSYSTSKPNSTRRVSRFSHRLRKPTVRLGMTRRSVVERQAEALALGMSTATFASMVFEKKSATGQNTNVADLALIYASAVKESLANVYGHKLGSFAERSFNSTLRILKVINGSEFPHQLDSAYVASQQRIMESGTQICKSFEEPSYSWLPQKEVSPNEELFIFICRHQIWVQMYIPVAMILFVTYLIIRRSSATKQRMSATSYLLFFGIVCGLSGKLCVDTLGGNGKLWLFIWAMLCLLQYATVRFIRWAQTKHYGSVLGTSVSSLD</sequence>
<feature type="compositionally biased region" description="Basic residues" evidence="1">
    <location>
        <begin position="57"/>
        <end position="66"/>
    </location>
</feature>
<reference evidence="3" key="1">
    <citation type="submission" date="2020-01" db="EMBL/GenBank/DDBJ databases">
        <authorList>
            <person name="Mishra B."/>
        </authorList>
    </citation>
    <scope>NUCLEOTIDE SEQUENCE [LARGE SCALE GENOMIC DNA]</scope>
</reference>
<protein>
    <submittedName>
        <fullName evidence="3">Uncharacterized protein</fullName>
    </submittedName>
</protein>
<dbReference type="InterPro" id="IPR044708">
    <property type="entry name" value="CPR5"/>
</dbReference>
<organism evidence="3 4">
    <name type="scientific">Microthlaspi erraticum</name>
    <dbReference type="NCBI Taxonomy" id="1685480"/>
    <lineage>
        <taxon>Eukaryota</taxon>
        <taxon>Viridiplantae</taxon>
        <taxon>Streptophyta</taxon>
        <taxon>Embryophyta</taxon>
        <taxon>Tracheophyta</taxon>
        <taxon>Spermatophyta</taxon>
        <taxon>Magnoliopsida</taxon>
        <taxon>eudicotyledons</taxon>
        <taxon>Gunneridae</taxon>
        <taxon>Pentapetalae</taxon>
        <taxon>rosids</taxon>
        <taxon>malvids</taxon>
        <taxon>Brassicales</taxon>
        <taxon>Brassicaceae</taxon>
        <taxon>Coluteocarpeae</taxon>
        <taxon>Microthlaspi</taxon>
    </lineage>
</organism>
<dbReference type="AlphaFoldDB" id="A0A6D2L8D2"/>
<dbReference type="GO" id="GO:0010090">
    <property type="term" value="P:trichome morphogenesis"/>
    <property type="evidence" value="ECO:0007669"/>
    <property type="project" value="InterPro"/>
</dbReference>
<dbReference type="PANTHER" id="PTHR35322:SF2">
    <property type="entry name" value="PROTEIN CPR-5"/>
    <property type="match status" value="1"/>
</dbReference>
<feature type="region of interest" description="Disordered" evidence="1">
    <location>
        <begin position="1"/>
        <end position="66"/>
    </location>
</feature>
<name>A0A6D2L8D2_9BRAS</name>
<comment type="caution">
    <text evidence="3">The sequence shown here is derived from an EMBL/GenBank/DDBJ whole genome shotgun (WGS) entry which is preliminary data.</text>
</comment>
<feature type="compositionally biased region" description="Low complexity" evidence="1">
    <location>
        <begin position="41"/>
        <end position="55"/>
    </location>
</feature>
<accession>A0A6D2L8D2</accession>
<dbReference type="Proteomes" id="UP000467841">
    <property type="component" value="Unassembled WGS sequence"/>
</dbReference>
<evidence type="ECO:0000313" key="4">
    <source>
        <dbReference type="Proteomes" id="UP000467841"/>
    </source>
</evidence>
<keyword evidence="4" id="KW-1185">Reference proteome</keyword>
<evidence type="ECO:0000256" key="1">
    <source>
        <dbReference type="SAM" id="MobiDB-lite"/>
    </source>
</evidence>
<keyword evidence="2" id="KW-0472">Membrane</keyword>
<dbReference type="GO" id="GO:0006952">
    <property type="term" value="P:defense response"/>
    <property type="evidence" value="ECO:0007669"/>
    <property type="project" value="InterPro"/>
</dbReference>
<gene>
    <name evidence="3" type="ORF">MERR_LOCUS47939</name>
</gene>
<keyword evidence="2" id="KW-0812">Transmembrane</keyword>
<keyword evidence="2" id="KW-1133">Transmembrane helix</keyword>
<proteinExistence type="predicted"/>
<dbReference type="OrthoDB" id="1081654at2759"/>
<evidence type="ECO:0000256" key="2">
    <source>
        <dbReference type="SAM" id="Phobius"/>
    </source>
</evidence>